<gene>
    <name evidence="7" type="ORF">BKCO1_6000179</name>
</gene>
<keyword evidence="4 5" id="KW-0472">Membrane</keyword>
<feature type="transmembrane region" description="Helical" evidence="5">
    <location>
        <begin position="315"/>
        <end position="335"/>
    </location>
</feature>
<dbReference type="PROSITE" id="PS00217">
    <property type="entry name" value="SUGAR_TRANSPORT_2"/>
    <property type="match status" value="1"/>
</dbReference>
<accession>A0A1J9RAY2</accession>
<keyword evidence="3 5" id="KW-1133">Transmembrane helix</keyword>
<evidence type="ECO:0000313" key="7">
    <source>
        <dbReference type="EMBL" id="OJD37712.1"/>
    </source>
</evidence>
<feature type="transmembrane region" description="Helical" evidence="5">
    <location>
        <begin position="75"/>
        <end position="95"/>
    </location>
</feature>
<evidence type="ECO:0000256" key="1">
    <source>
        <dbReference type="ARBA" id="ARBA00004141"/>
    </source>
</evidence>
<feature type="transmembrane region" description="Helical" evidence="5">
    <location>
        <begin position="219"/>
        <end position="241"/>
    </location>
</feature>
<sequence length="643" mass="70718">MNSIHHIPDASAFTRTQQLHIIRRTIDGNSFNWLVWAVAALGLLTDSYNLFTFNVIINALYFVYWPDEDDTQKEFLINMTTLVGSIVGQIVFGIFADKFGRTRLYGVELVIVIFSTLGVASASRGEGSMDILAWLLVWRFVMGIGIGAEYPLSAVITTEWSPTHARTRMMGSVFLMQPLGQLIANLVGLGVVMGYNSKHQLDKCSSPSIGDCRQQVDRIWRWVTGVGAIPALLAIVFRFLIKDPGLYELEVRNDGDSAFKNTDEVYGGGIPEPDSHGPLRHTRGSSHFMDMGEPPLPVQFSRADLYDYFIAQGNIWYLVGTSTTWWLVDFAFYGLGMGNPRTLAKLWLKGSERNARVAALGGRVPTWNVLAPSGRLSAHEHNDGNNIHAALVEGAKRNIITVSIGSVLGSAAFILLGDRLPRRRALTLSFVALGALFLATGGAIFATGDTARHALSVALVGLIYFVFNLGANTLTFVLPAEIFPTRYRCACHGVSAACGKLGSVLVQWILRRARFEGVKADDVAGENLGYVFVVFGCVMLTGTLFSWAWIPEVQKRGRMRDGDDEERRRRRGCCGSSGGLLRVLPSKTLEELGKGMEAARAEKVAVEASSSMVGAGSAEEEGVEMGDVRRRRGKDWRRWVRRV</sequence>
<dbReference type="GO" id="GO:0022857">
    <property type="term" value="F:transmembrane transporter activity"/>
    <property type="evidence" value="ECO:0007669"/>
    <property type="project" value="InterPro"/>
</dbReference>
<comment type="subcellular location">
    <subcellularLocation>
        <location evidence="1">Membrane</location>
        <topology evidence="1">Multi-pass membrane protein</topology>
    </subcellularLocation>
</comment>
<keyword evidence="2 5" id="KW-0812">Transmembrane</keyword>
<dbReference type="Pfam" id="PF00083">
    <property type="entry name" value="Sugar_tr"/>
    <property type="match status" value="2"/>
</dbReference>
<dbReference type="SUPFAM" id="SSF103473">
    <property type="entry name" value="MFS general substrate transporter"/>
    <property type="match status" value="1"/>
</dbReference>
<dbReference type="InterPro" id="IPR005828">
    <property type="entry name" value="MFS_sugar_transport-like"/>
</dbReference>
<dbReference type="EMBL" id="MNUE01000006">
    <property type="protein sequence ID" value="OJD37712.1"/>
    <property type="molecule type" value="Genomic_DNA"/>
</dbReference>
<feature type="transmembrane region" description="Helical" evidence="5">
    <location>
        <begin position="131"/>
        <end position="152"/>
    </location>
</feature>
<feature type="transmembrane region" description="Helical" evidence="5">
    <location>
        <begin position="33"/>
        <end position="63"/>
    </location>
</feature>
<proteinExistence type="predicted"/>
<dbReference type="InterPro" id="IPR036259">
    <property type="entry name" value="MFS_trans_sf"/>
</dbReference>
<dbReference type="STRING" id="236234.A0A1J9RAY2"/>
<feature type="transmembrane region" description="Helical" evidence="5">
    <location>
        <begin position="107"/>
        <end position="125"/>
    </location>
</feature>
<dbReference type="Gene3D" id="1.20.1250.20">
    <property type="entry name" value="MFS general substrate transporter like domains"/>
    <property type="match status" value="2"/>
</dbReference>
<name>A0A1J9RAY2_9PEZI</name>
<dbReference type="GO" id="GO:0016020">
    <property type="term" value="C:membrane"/>
    <property type="evidence" value="ECO:0007669"/>
    <property type="project" value="UniProtKB-SubCell"/>
</dbReference>
<evidence type="ECO:0000256" key="2">
    <source>
        <dbReference type="ARBA" id="ARBA00022692"/>
    </source>
</evidence>
<dbReference type="OrthoDB" id="433512at2759"/>
<feature type="transmembrane region" description="Helical" evidence="5">
    <location>
        <begin position="173"/>
        <end position="195"/>
    </location>
</feature>
<dbReference type="GeneID" id="31018087"/>
<feature type="transmembrane region" description="Helical" evidence="5">
    <location>
        <begin position="530"/>
        <end position="550"/>
    </location>
</feature>
<evidence type="ECO:0000256" key="5">
    <source>
        <dbReference type="SAM" id="Phobius"/>
    </source>
</evidence>
<dbReference type="InterPro" id="IPR020846">
    <property type="entry name" value="MFS_dom"/>
</dbReference>
<keyword evidence="8" id="KW-1185">Reference proteome</keyword>
<feature type="domain" description="Major facilitator superfamily (MFS) profile" evidence="6">
    <location>
        <begin position="35"/>
        <end position="554"/>
    </location>
</feature>
<dbReference type="PANTHER" id="PTHR24064">
    <property type="entry name" value="SOLUTE CARRIER FAMILY 22 MEMBER"/>
    <property type="match status" value="1"/>
</dbReference>
<evidence type="ECO:0000259" key="6">
    <source>
        <dbReference type="PROSITE" id="PS50850"/>
    </source>
</evidence>
<protein>
    <submittedName>
        <fullName evidence="7">Phosphate transporter</fullName>
    </submittedName>
</protein>
<dbReference type="Proteomes" id="UP000183809">
    <property type="component" value="Unassembled WGS sequence"/>
</dbReference>
<dbReference type="InterPro" id="IPR005829">
    <property type="entry name" value="Sugar_transporter_CS"/>
</dbReference>
<evidence type="ECO:0000313" key="8">
    <source>
        <dbReference type="Proteomes" id="UP000183809"/>
    </source>
</evidence>
<evidence type="ECO:0000256" key="4">
    <source>
        <dbReference type="ARBA" id="ARBA00023136"/>
    </source>
</evidence>
<reference evidence="7 8" key="1">
    <citation type="submission" date="2016-10" db="EMBL/GenBank/DDBJ databases">
        <title>Proteomics and genomics reveal pathogen-plant mechanisms compatible with a hemibiotrophic lifestyle of Diplodia corticola.</title>
        <authorList>
            <person name="Fernandes I."/>
            <person name="De Jonge R."/>
            <person name="Van De Peer Y."/>
            <person name="Devreese B."/>
            <person name="Alves A."/>
            <person name="Esteves A.C."/>
        </authorList>
    </citation>
    <scope>NUCLEOTIDE SEQUENCE [LARGE SCALE GENOMIC DNA]</scope>
    <source>
        <strain evidence="7 8">CBS 112549</strain>
    </source>
</reference>
<evidence type="ECO:0000256" key="3">
    <source>
        <dbReference type="ARBA" id="ARBA00022989"/>
    </source>
</evidence>
<dbReference type="PROSITE" id="PS50850">
    <property type="entry name" value="MFS"/>
    <property type="match status" value="1"/>
</dbReference>
<comment type="caution">
    <text evidence="7">The sequence shown here is derived from an EMBL/GenBank/DDBJ whole genome shotgun (WGS) entry which is preliminary data.</text>
</comment>
<dbReference type="RefSeq" id="XP_020133827.1">
    <property type="nucleotide sequence ID" value="XM_020277826.1"/>
</dbReference>
<feature type="transmembrane region" description="Helical" evidence="5">
    <location>
        <begin position="454"/>
        <end position="478"/>
    </location>
</feature>
<dbReference type="AlphaFoldDB" id="A0A1J9RAY2"/>
<feature type="transmembrane region" description="Helical" evidence="5">
    <location>
        <begin position="428"/>
        <end position="448"/>
    </location>
</feature>
<organism evidence="7 8">
    <name type="scientific">Diplodia corticola</name>
    <dbReference type="NCBI Taxonomy" id="236234"/>
    <lineage>
        <taxon>Eukaryota</taxon>
        <taxon>Fungi</taxon>
        <taxon>Dikarya</taxon>
        <taxon>Ascomycota</taxon>
        <taxon>Pezizomycotina</taxon>
        <taxon>Dothideomycetes</taxon>
        <taxon>Dothideomycetes incertae sedis</taxon>
        <taxon>Botryosphaeriales</taxon>
        <taxon>Botryosphaeriaceae</taxon>
        <taxon>Diplodia</taxon>
    </lineage>
</organism>
<feature type="transmembrane region" description="Helical" evidence="5">
    <location>
        <begin position="399"/>
        <end position="416"/>
    </location>
</feature>